<sequence length="404" mass="46533">MNSAFSFWEEPSEVVNYLSSKKEELHFDYDEIMHDTHKRVFTVAKITRADLLKDIKNSLSNAYKDGVGFDEWKKTIKPTLQKKGWFGKTKVINPKTKEEKEIYVGSSRLKTIYDTNMRTAYAKARYNSQMQSLGEYFRYTAVLDNKTRPKHKNLHGLILPKTDPFWDTNYPPNDWRCRCKVQVLSEEEIKARGLIPNNTHLKPVASKDFAYNPGKVDTLDTILQNKMTKAGLSDNLSSFKTARNLYVWQKSLDNMVDNVAKGNIIKDKALQVAQVGELSQAIENKLNTIGVQPQAKSISIYQNTISHILRDTKPSHKEPNASEIKAVVGVFDKAKHCFYDSKNENLIYFYPSLQDDSMVNSAVVNLDYVLKKFKTDNFLATINKVPMRNYRSILSDKKRYIKLK</sequence>
<dbReference type="KEGG" id="cpin:CPIN18020_0224"/>
<dbReference type="RefSeq" id="WP_078422795.1">
    <property type="nucleotide sequence ID" value="NZ_CP017018.1"/>
</dbReference>
<protein>
    <submittedName>
        <fullName evidence="2">Phage Mu protein F-like protein</fullName>
    </submittedName>
</protein>
<dbReference type="Proteomes" id="UP000190868">
    <property type="component" value="Chromosome"/>
</dbReference>
<dbReference type="NCBIfam" id="TIGR01641">
    <property type="entry name" value="phageSPP1_gp7"/>
    <property type="match status" value="1"/>
</dbReference>
<dbReference type="GeneID" id="56565864"/>
<keyword evidence="3" id="KW-1185">Reference proteome</keyword>
<accession>A0A1S6U845</accession>
<dbReference type="EMBL" id="CP017258">
    <property type="protein sequence ID" value="AQW87883.1"/>
    <property type="molecule type" value="Genomic_DNA"/>
</dbReference>
<feature type="domain" description="Phage head morphogenesis" evidence="1">
    <location>
        <begin position="53"/>
        <end position="181"/>
    </location>
</feature>
<evidence type="ECO:0000313" key="2">
    <source>
        <dbReference type="EMBL" id="AQW87883.1"/>
    </source>
</evidence>
<organism evidence="2 3">
    <name type="scientific">Campylobacter pinnipediorum subsp. caledonicus</name>
    <dbReference type="NCBI Taxonomy" id="1874362"/>
    <lineage>
        <taxon>Bacteria</taxon>
        <taxon>Pseudomonadati</taxon>
        <taxon>Campylobacterota</taxon>
        <taxon>Epsilonproteobacteria</taxon>
        <taxon>Campylobacterales</taxon>
        <taxon>Campylobacteraceae</taxon>
        <taxon>Campylobacter</taxon>
    </lineage>
</organism>
<evidence type="ECO:0000313" key="3">
    <source>
        <dbReference type="Proteomes" id="UP000190868"/>
    </source>
</evidence>
<gene>
    <name evidence="2" type="ORF">CPIN18021_1084</name>
</gene>
<dbReference type="Pfam" id="PF04233">
    <property type="entry name" value="Phage_Mu_F"/>
    <property type="match status" value="1"/>
</dbReference>
<evidence type="ECO:0000259" key="1">
    <source>
        <dbReference type="Pfam" id="PF04233"/>
    </source>
</evidence>
<proteinExistence type="predicted"/>
<reference evidence="3" key="1">
    <citation type="submission" date="2016-09" db="EMBL/GenBank/DDBJ databases">
        <title>Comparative genomics of the Campylobacter concisus group.</title>
        <authorList>
            <person name="Miller W.G."/>
            <person name="Yee E."/>
            <person name="Chapman M.H."/>
            <person name="Huynh S."/>
            <person name="Bono J.L."/>
            <person name="On S.L.W."/>
            <person name="StLeger J."/>
            <person name="Foster G."/>
            <person name="Parker C.T."/>
        </authorList>
    </citation>
    <scope>NUCLEOTIDE SEQUENCE [LARGE SCALE GENOMIC DNA]</scope>
    <source>
        <strain evidence="3">RM18021</strain>
    </source>
</reference>
<name>A0A1S6U845_9BACT</name>
<dbReference type="AlphaFoldDB" id="A0A1S6U845"/>
<dbReference type="InterPro" id="IPR006528">
    <property type="entry name" value="Phage_head_morphogenesis_dom"/>
</dbReference>